<protein>
    <submittedName>
        <fullName evidence="7">MFS transporter</fullName>
    </submittedName>
</protein>
<dbReference type="GO" id="GO:0022857">
    <property type="term" value="F:transmembrane transporter activity"/>
    <property type="evidence" value="ECO:0007669"/>
    <property type="project" value="InterPro"/>
</dbReference>
<keyword evidence="4 6" id="KW-1133">Transmembrane helix</keyword>
<proteinExistence type="predicted"/>
<evidence type="ECO:0000256" key="5">
    <source>
        <dbReference type="ARBA" id="ARBA00023136"/>
    </source>
</evidence>
<feature type="transmembrane region" description="Helical" evidence="6">
    <location>
        <begin position="401"/>
        <end position="419"/>
    </location>
</feature>
<dbReference type="CDD" id="cd06173">
    <property type="entry name" value="MFS_MefA_like"/>
    <property type="match status" value="1"/>
</dbReference>
<gene>
    <name evidence="8" type="ORF">ASJ35_13850</name>
    <name evidence="7" type="ORF">TQ39_06680</name>
</gene>
<dbReference type="PANTHER" id="PTHR23513:SF11">
    <property type="entry name" value="STAPHYLOFERRIN A TRANSPORTER"/>
    <property type="match status" value="1"/>
</dbReference>
<feature type="transmembrane region" description="Helical" evidence="6">
    <location>
        <begin position="312"/>
        <end position="333"/>
    </location>
</feature>
<evidence type="ECO:0000256" key="2">
    <source>
        <dbReference type="ARBA" id="ARBA00022475"/>
    </source>
</evidence>
<dbReference type="PANTHER" id="PTHR23513">
    <property type="entry name" value="INTEGRAL MEMBRANE EFFLUX PROTEIN-RELATED"/>
    <property type="match status" value="1"/>
</dbReference>
<dbReference type="GeneID" id="42856298"/>
<feature type="transmembrane region" description="Helical" evidence="6">
    <location>
        <begin position="159"/>
        <end position="192"/>
    </location>
</feature>
<dbReference type="EMBL" id="JXXK01000007">
    <property type="protein sequence ID" value="KJF40328.1"/>
    <property type="molecule type" value="Genomic_DNA"/>
</dbReference>
<name>A0A0D8J3G8_9FIRM</name>
<feature type="transmembrane region" description="Helical" evidence="6">
    <location>
        <begin position="46"/>
        <end position="66"/>
    </location>
</feature>
<dbReference type="Pfam" id="PF07690">
    <property type="entry name" value="MFS_1"/>
    <property type="match status" value="1"/>
</dbReference>
<evidence type="ECO:0000256" key="6">
    <source>
        <dbReference type="SAM" id="Phobius"/>
    </source>
</evidence>
<dbReference type="Proteomes" id="UP000053433">
    <property type="component" value="Unassembled WGS sequence"/>
</dbReference>
<accession>A0A0D8J3G8</accession>
<comment type="caution">
    <text evidence="7">The sequence shown here is derived from an EMBL/GenBank/DDBJ whole genome shotgun (WGS) entry which is preliminary data.</text>
</comment>
<evidence type="ECO:0000256" key="3">
    <source>
        <dbReference type="ARBA" id="ARBA00022692"/>
    </source>
</evidence>
<evidence type="ECO:0000313" key="9">
    <source>
        <dbReference type="Proteomes" id="UP000032483"/>
    </source>
</evidence>
<reference evidence="7" key="1">
    <citation type="submission" date="2015-02" db="EMBL/GenBank/DDBJ databases">
        <title>A novel member of the family Ruminococcaceae isolated from human feces.</title>
        <authorList>
            <person name="Shkoporov A.N."/>
            <person name="Chaplin A.V."/>
            <person name="Motuzova O.V."/>
            <person name="Kafarskaia L.I."/>
            <person name="Khokhlova E.V."/>
            <person name="Efimov B.A."/>
        </authorList>
    </citation>
    <scope>NUCLEOTIDE SEQUENCE [LARGE SCALE GENOMIC DNA]</scope>
    <source>
        <strain evidence="7">585-1</strain>
    </source>
</reference>
<reference evidence="8 10" key="2">
    <citation type="submission" date="2015-10" db="EMBL/GenBank/DDBJ databases">
        <title>A novel member of the family Ruminococcaceae isolated from human faeces.</title>
        <authorList>
            <person name="Shkoporov A.N."/>
            <person name="Chaplin A.V."/>
            <person name="Motuzova O.V."/>
            <person name="Kafarskaia L.I."/>
            <person name="Efimov B.A."/>
        </authorList>
    </citation>
    <scope>NUCLEOTIDE SEQUENCE [LARGE SCALE GENOMIC DNA]</scope>
    <source>
        <strain evidence="8 10">668</strain>
    </source>
</reference>
<feature type="transmembrane region" description="Helical" evidence="6">
    <location>
        <begin position="354"/>
        <end position="372"/>
    </location>
</feature>
<dbReference type="AlphaFoldDB" id="A0A0D8J3G8"/>
<evidence type="ECO:0000313" key="7">
    <source>
        <dbReference type="EMBL" id="KJF40328.1"/>
    </source>
</evidence>
<sequence>MRSFKVLIRELRGFLILWLTQSFSALGSAMTNFALIVWSYQAQGSALTTALLSVCSYAPYVVMSIFAGALSDRWNKKAVMLASDSFAALCTVAVLVLLQAGRLEIWHLYCLNALNGLMNTVQQPAADVAISLLTPERHYQKASGLRSLANSLINMLTPMFATALLALAGIHAVILFDLFTFFAAFLSLLFLVKLPAAPSGAARAESVLRCARQGLRFLKGQRGILHLILFLAAINFTASVYNAAFPAMLLSRQGGGEAALGAVNTATGAALLLGSAAASALPPPKSRVRAVCNTLLLAMSTENFFLAFGRSVPVWCLGAVLGWAAIPLMNANLDVLMRTHIPIAMQGRVFAARNTLQFFTIPLGYFAGGLLVDKVFEPLMARRPAGSLLCVLFGAGKGSGAALLFFLLGLLGAATCLVFRRDRQIWALECPDGARAAGR</sequence>
<organism evidence="7 9">
    <name type="scientific">Ruthenibacterium lactatiformans</name>
    <dbReference type="NCBI Taxonomy" id="1550024"/>
    <lineage>
        <taxon>Bacteria</taxon>
        <taxon>Bacillati</taxon>
        <taxon>Bacillota</taxon>
        <taxon>Clostridia</taxon>
        <taxon>Eubacteriales</taxon>
        <taxon>Oscillospiraceae</taxon>
        <taxon>Ruthenibacterium</taxon>
    </lineage>
</organism>
<dbReference type="PATRIC" id="fig|1550024.3.peg.1505"/>
<feature type="transmembrane region" description="Helical" evidence="6">
    <location>
        <begin position="12"/>
        <end position="40"/>
    </location>
</feature>
<keyword evidence="2" id="KW-1003">Cell membrane</keyword>
<evidence type="ECO:0000256" key="1">
    <source>
        <dbReference type="ARBA" id="ARBA00004651"/>
    </source>
</evidence>
<comment type="subcellular location">
    <subcellularLocation>
        <location evidence="1">Cell membrane</location>
        <topology evidence="1">Multi-pass membrane protein</topology>
    </subcellularLocation>
</comment>
<dbReference type="SUPFAM" id="SSF103473">
    <property type="entry name" value="MFS general substrate transporter"/>
    <property type="match status" value="1"/>
</dbReference>
<feature type="transmembrane region" description="Helical" evidence="6">
    <location>
        <begin position="223"/>
        <end position="241"/>
    </location>
</feature>
<evidence type="ECO:0000256" key="4">
    <source>
        <dbReference type="ARBA" id="ARBA00022989"/>
    </source>
</evidence>
<dbReference type="GO" id="GO:0005886">
    <property type="term" value="C:plasma membrane"/>
    <property type="evidence" value="ECO:0007669"/>
    <property type="project" value="UniProtKB-SubCell"/>
</dbReference>
<evidence type="ECO:0000313" key="8">
    <source>
        <dbReference type="EMBL" id="KUE75393.1"/>
    </source>
</evidence>
<dbReference type="InterPro" id="IPR036259">
    <property type="entry name" value="MFS_trans_sf"/>
</dbReference>
<dbReference type="EMBL" id="LMUA01000022">
    <property type="protein sequence ID" value="KUE75393.1"/>
    <property type="molecule type" value="Genomic_DNA"/>
</dbReference>
<keyword evidence="3 6" id="KW-0812">Transmembrane</keyword>
<evidence type="ECO:0000313" key="10">
    <source>
        <dbReference type="Proteomes" id="UP000053433"/>
    </source>
</evidence>
<dbReference type="Proteomes" id="UP000032483">
    <property type="component" value="Unassembled WGS sequence"/>
</dbReference>
<dbReference type="InterPro" id="IPR011701">
    <property type="entry name" value="MFS"/>
</dbReference>
<dbReference type="RefSeq" id="WP_050004971.1">
    <property type="nucleotide sequence ID" value="NZ_CAOJUJ010000008.1"/>
</dbReference>
<keyword evidence="9" id="KW-1185">Reference proteome</keyword>
<accession>A0A0W7TNL6</accession>
<keyword evidence="5 6" id="KW-0472">Membrane</keyword>
<dbReference type="Gene3D" id="1.20.1250.20">
    <property type="entry name" value="MFS general substrate transporter like domains"/>
    <property type="match status" value="1"/>
</dbReference>